<dbReference type="SUPFAM" id="SSF55620">
    <property type="entry name" value="Tetrahydrobiopterin biosynthesis enzymes-like"/>
    <property type="match status" value="1"/>
</dbReference>
<evidence type="ECO:0000313" key="5">
    <source>
        <dbReference type="EMBL" id="GAJ02520.1"/>
    </source>
</evidence>
<accession>X1VA64</accession>
<keyword evidence="3" id="KW-0862">Zinc</keyword>
<dbReference type="InterPro" id="IPR038418">
    <property type="entry name" value="6-PTP_synth/QueD_sf"/>
</dbReference>
<dbReference type="Gene3D" id="3.30.479.10">
    <property type="entry name" value="6-pyruvoyl tetrahydropterin synthase/QueD"/>
    <property type="match status" value="1"/>
</dbReference>
<organism evidence="5">
    <name type="scientific">marine sediment metagenome</name>
    <dbReference type="NCBI Taxonomy" id="412755"/>
    <lineage>
        <taxon>unclassified sequences</taxon>
        <taxon>metagenomes</taxon>
        <taxon>ecological metagenomes</taxon>
    </lineage>
</organism>
<name>X1VA64_9ZZZZ</name>
<dbReference type="GO" id="GO:0046872">
    <property type="term" value="F:metal ion binding"/>
    <property type="evidence" value="ECO:0007669"/>
    <property type="project" value="UniProtKB-KW"/>
</dbReference>
<dbReference type="GO" id="GO:0016829">
    <property type="term" value="F:lyase activity"/>
    <property type="evidence" value="ECO:0007669"/>
    <property type="project" value="UniProtKB-KW"/>
</dbReference>
<dbReference type="InterPro" id="IPR007115">
    <property type="entry name" value="6-PTP_synth/QueD"/>
</dbReference>
<dbReference type="AlphaFoldDB" id="X1VA64"/>
<keyword evidence="4" id="KW-0456">Lyase</keyword>
<dbReference type="PANTHER" id="PTHR12589">
    <property type="entry name" value="PYRUVOYL TETRAHYDROBIOPTERIN SYNTHASE"/>
    <property type="match status" value="1"/>
</dbReference>
<evidence type="ECO:0000256" key="4">
    <source>
        <dbReference type="ARBA" id="ARBA00023239"/>
    </source>
</evidence>
<evidence type="ECO:0000256" key="3">
    <source>
        <dbReference type="ARBA" id="ARBA00022833"/>
    </source>
</evidence>
<keyword evidence="2" id="KW-0479">Metal-binding</keyword>
<evidence type="ECO:0008006" key="6">
    <source>
        <dbReference type="Google" id="ProtNLM"/>
    </source>
</evidence>
<gene>
    <name evidence="5" type="ORF">S12H4_30347</name>
</gene>
<reference evidence="5" key="1">
    <citation type="journal article" date="2014" name="Front. Microbiol.">
        <title>High frequency of phylogenetically diverse reductive dehalogenase-homologous genes in deep subseafloor sedimentary metagenomes.</title>
        <authorList>
            <person name="Kawai M."/>
            <person name="Futagami T."/>
            <person name="Toyoda A."/>
            <person name="Takaki Y."/>
            <person name="Nishi S."/>
            <person name="Hori S."/>
            <person name="Arai W."/>
            <person name="Tsubouchi T."/>
            <person name="Morono Y."/>
            <person name="Uchiyama I."/>
            <person name="Ito T."/>
            <person name="Fujiyama A."/>
            <person name="Inagaki F."/>
            <person name="Takami H."/>
        </authorList>
    </citation>
    <scope>NUCLEOTIDE SEQUENCE</scope>
    <source>
        <strain evidence="5">Expedition CK06-06</strain>
    </source>
</reference>
<dbReference type="EMBL" id="BARW01017594">
    <property type="protein sequence ID" value="GAJ02520.1"/>
    <property type="molecule type" value="Genomic_DNA"/>
</dbReference>
<dbReference type="NCBIfam" id="TIGR03367">
    <property type="entry name" value="queuosine_QueD"/>
    <property type="match status" value="1"/>
</dbReference>
<evidence type="ECO:0000256" key="2">
    <source>
        <dbReference type="ARBA" id="ARBA00022723"/>
    </source>
</evidence>
<proteinExistence type="predicted"/>
<comment type="caution">
    <text evidence="5">The sequence shown here is derived from an EMBL/GenBank/DDBJ whole genome shotgun (WGS) entry which is preliminary data.</text>
</comment>
<dbReference type="PIRSF" id="PIRSF006113">
    <property type="entry name" value="PTP_synth"/>
    <property type="match status" value="1"/>
</dbReference>
<sequence length="139" mass="16180">MYELMVRSNFAAAHQLREIGGSCEQLHGHTWKVEVFLQGEELEEKGILMDFRKVRSIVKKRIDKLDHHYLNDVLEGMNPTTENLARYLFEKLQESICSEGAKLSKIRVWESDDACVSYEKPYLVSGISYLEKKKKKKKA</sequence>
<dbReference type="Pfam" id="PF01242">
    <property type="entry name" value="PTPS"/>
    <property type="match status" value="1"/>
</dbReference>
<comment type="cofactor">
    <cofactor evidence="1">
        <name>Zn(2+)</name>
        <dbReference type="ChEBI" id="CHEBI:29105"/>
    </cofactor>
</comment>
<dbReference type="PANTHER" id="PTHR12589:SF7">
    <property type="entry name" value="6-PYRUVOYL TETRAHYDROBIOPTERIN SYNTHASE"/>
    <property type="match status" value="1"/>
</dbReference>
<evidence type="ECO:0000256" key="1">
    <source>
        <dbReference type="ARBA" id="ARBA00001947"/>
    </source>
</evidence>
<protein>
    <recommendedName>
        <fullName evidence="6">6-carboxy-5,6,7,8-tetrahydropterin synthase</fullName>
    </recommendedName>
</protein>